<dbReference type="EMBL" id="JARTCD010000007">
    <property type="protein sequence ID" value="KAJ8661640.1"/>
    <property type="molecule type" value="Genomic_DNA"/>
</dbReference>
<feature type="compositionally biased region" description="Low complexity" evidence="6">
    <location>
        <begin position="762"/>
        <end position="777"/>
    </location>
</feature>
<keyword evidence="9" id="KW-1185">Reference proteome</keyword>
<protein>
    <recommendedName>
        <fullName evidence="7">UDENN FLCN/SMCR8-type domain-containing protein</fullName>
    </recommendedName>
</protein>
<evidence type="ECO:0000259" key="7">
    <source>
        <dbReference type="PROSITE" id="PS51834"/>
    </source>
</evidence>
<feature type="compositionally biased region" description="Polar residues" evidence="6">
    <location>
        <begin position="270"/>
        <end position="285"/>
    </location>
</feature>
<gene>
    <name evidence="8" type="ORF">O0I10_002447</name>
</gene>
<evidence type="ECO:0000256" key="5">
    <source>
        <dbReference type="ARBA" id="ARBA00038137"/>
    </source>
</evidence>
<dbReference type="GO" id="GO:0006914">
    <property type="term" value="P:autophagy"/>
    <property type="evidence" value="ECO:0007669"/>
    <property type="project" value="UniProtKB-KW"/>
</dbReference>
<dbReference type="AlphaFoldDB" id="A0AAD7Y0L2"/>
<dbReference type="PROSITE" id="PS51834">
    <property type="entry name" value="DENN_FLCN_SMCR8"/>
    <property type="match status" value="1"/>
</dbReference>
<feature type="domain" description="UDENN FLCN/SMCR8-type" evidence="7">
    <location>
        <begin position="24"/>
        <end position="796"/>
    </location>
</feature>
<feature type="compositionally biased region" description="Low complexity" evidence="6">
    <location>
        <begin position="370"/>
        <end position="398"/>
    </location>
</feature>
<dbReference type="InterPro" id="IPR037521">
    <property type="entry name" value="FLCN/SMCR8_DENN"/>
</dbReference>
<dbReference type="PANTHER" id="PTHR31334:SF1">
    <property type="entry name" value="GUANINE NUCLEOTIDE EXCHANGE PROTEIN SMCR8"/>
    <property type="match status" value="1"/>
</dbReference>
<dbReference type="GeneID" id="83209864"/>
<feature type="region of interest" description="Disordered" evidence="6">
    <location>
        <begin position="254"/>
        <end position="314"/>
    </location>
</feature>
<proteinExistence type="inferred from homology"/>
<reference evidence="8 9" key="1">
    <citation type="submission" date="2023-03" db="EMBL/GenBank/DDBJ databases">
        <title>Genome sequence of Lichtheimia ornata CBS 291.66.</title>
        <authorList>
            <person name="Mohabir J.T."/>
            <person name="Shea T.P."/>
            <person name="Kurbessoian T."/>
            <person name="Berby B."/>
            <person name="Fontaine J."/>
            <person name="Livny J."/>
            <person name="Gnirke A."/>
            <person name="Stajich J.E."/>
            <person name="Cuomo C.A."/>
        </authorList>
    </citation>
    <scope>NUCLEOTIDE SEQUENCE [LARGE SCALE GENOMIC DNA]</scope>
    <source>
        <strain evidence="8">CBS 291.66</strain>
    </source>
</reference>
<sequence>MAYSTLYDRGKADQVLGITSTSSSHRRRTPKDFILISEFSELEGPLALAVVAASTYIDLKEEQHLLDKQLQQLDLDEFDFNAFALRVVSVDQTAEQLDDGDDDHHDGIAKEDEVARTFSIPDDTQVYTTDSKNHCYAFTHHLTLFDINARGYVHPVALSYITCDPDKMLTRFEDYTERFDEVARLMKKGNFSNFAFDLKCRLVDLEHTQSVLKSKPNPDISSDAMQQAITVTRLMIDTVESYVIQLLNEPLRAESPNSTSDYHYSRKSSEGYQSTPGPMTPNSISDLMMMTAKDDKEYQQQKQDTSPPPPVASVQPLAIFTQGHENPSNCLMEPGNDYKPKYIETLHPVAHFERKLRSLAQLCQEPHHPPQQQQHQQQQQKEPSSSSASNDPSLSSSNQHRRSSNLMPEVIPLVSAIEPKIAEEEQLSKPTFASTITHDMYAEAIRSMMEMTQDLGCSSEMLDLVEDEAAYLQPYTGTLSVGGAFIMNMRNPQPKQAIHSSSNSSSGGSISHNTITNNPATTTAVVEKKTQEQLPAIDETEYDDDNNDQGCKLDDDFSAAAAPRLFSSPLWQHHQEGHTHIDTLKHLRDILPHAIFTLLTGRPVVILGKEDMVQKAVQALSVFVPGAAKTQRAVVPWYDGQLTDIELGSFKLVGAASVDASIYKLDISCLDLDSKQPNLITSPLYLEGQWVTRIVESIIFFSSDKAWRAHLQTILMEMALKAFIYHYMYTRDSQSLAVATAGLLSSSHHHHHPSKASRRSSRSTGGEYDSSSSDGGSLARRWSVRRIMSYLRRIEERQGDEIRASLSEMPLDQDAVYNSRDLSDGESTSDTESSSSTSSAESNNADGIPLIERRGRRFLAEKLGVHGDDQNIVIYFASLTEDM</sequence>
<keyword evidence="3" id="KW-0344">Guanine-nucleotide releasing factor</keyword>
<keyword evidence="4" id="KW-0072">Autophagy</keyword>
<evidence type="ECO:0000256" key="4">
    <source>
        <dbReference type="ARBA" id="ARBA00023006"/>
    </source>
</evidence>
<evidence type="ECO:0000256" key="6">
    <source>
        <dbReference type="SAM" id="MobiDB-lite"/>
    </source>
</evidence>
<feature type="region of interest" description="Disordered" evidence="6">
    <location>
        <begin position="813"/>
        <end position="848"/>
    </location>
</feature>
<comment type="similarity">
    <text evidence="5">Belongs to the SMCR8 family.</text>
</comment>
<feature type="region of interest" description="Disordered" evidence="6">
    <location>
        <begin position="365"/>
        <end position="407"/>
    </location>
</feature>
<evidence type="ECO:0000313" key="9">
    <source>
        <dbReference type="Proteomes" id="UP001234581"/>
    </source>
</evidence>
<dbReference type="GO" id="GO:0005085">
    <property type="term" value="F:guanyl-nucleotide exchange factor activity"/>
    <property type="evidence" value="ECO:0007669"/>
    <property type="project" value="UniProtKB-KW"/>
</dbReference>
<dbReference type="RefSeq" id="XP_058346553.1">
    <property type="nucleotide sequence ID" value="XM_058482529.1"/>
</dbReference>
<dbReference type="GO" id="GO:0005737">
    <property type="term" value="C:cytoplasm"/>
    <property type="evidence" value="ECO:0007669"/>
    <property type="project" value="UniProtKB-SubCell"/>
</dbReference>
<evidence type="ECO:0000256" key="1">
    <source>
        <dbReference type="ARBA" id="ARBA00004496"/>
    </source>
</evidence>
<dbReference type="GO" id="GO:0032045">
    <property type="term" value="C:guanyl-nucleotide exchange factor complex"/>
    <property type="evidence" value="ECO:0007669"/>
    <property type="project" value="TreeGrafter"/>
</dbReference>
<comment type="subcellular location">
    <subcellularLocation>
        <location evidence="1">Cytoplasm</location>
    </subcellularLocation>
</comment>
<dbReference type="Proteomes" id="UP001234581">
    <property type="component" value="Unassembled WGS sequence"/>
</dbReference>
<evidence type="ECO:0000256" key="3">
    <source>
        <dbReference type="ARBA" id="ARBA00022658"/>
    </source>
</evidence>
<accession>A0AAD7Y0L2</accession>
<evidence type="ECO:0000313" key="8">
    <source>
        <dbReference type="EMBL" id="KAJ8661640.1"/>
    </source>
</evidence>
<feature type="compositionally biased region" description="Low complexity" evidence="6">
    <location>
        <begin position="498"/>
        <end position="519"/>
    </location>
</feature>
<comment type="caution">
    <text evidence="8">The sequence shown here is derived from an EMBL/GenBank/DDBJ whole genome shotgun (WGS) entry which is preliminary data.</text>
</comment>
<feature type="compositionally biased region" description="Basic residues" evidence="6">
    <location>
        <begin position="747"/>
        <end position="761"/>
    </location>
</feature>
<evidence type="ECO:0000256" key="2">
    <source>
        <dbReference type="ARBA" id="ARBA00022490"/>
    </source>
</evidence>
<dbReference type="PANTHER" id="PTHR31334">
    <property type="entry name" value="SMITH-MAGENIS SYNDROME REGION GENE 8 PROTEIN"/>
    <property type="match status" value="1"/>
</dbReference>
<feature type="compositionally biased region" description="Low complexity" evidence="6">
    <location>
        <begin position="825"/>
        <end position="842"/>
    </location>
</feature>
<organism evidence="8 9">
    <name type="scientific">Lichtheimia ornata</name>
    <dbReference type="NCBI Taxonomy" id="688661"/>
    <lineage>
        <taxon>Eukaryota</taxon>
        <taxon>Fungi</taxon>
        <taxon>Fungi incertae sedis</taxon>
        <taxon>Mucoromycota</taxon>
        <taxon>Mucoromycotina</taxon>
        <taxon>Mucoromycetes</taxon>
        <taxon>Mucorales</taxon>
        <taxon>Lichtheimiaceae</taxon>
        <taxon>Lichtheimia</taxon>
    </lineage>
</organism>
<feature type="region of interest" description="Disordered" evidence="6">
    <location>
        <begin position="747"/>
        <end position="777"/>
    </location>
</feature>
<feature type="region of interest" description="Disordered" evidence="6">
    <location>
        <begin position="494"/>
        <end position="519"/>
    </location>
</feature>
<keyword evidence="2" id="KW-0963">Cytoplasm</keyword>
<name>A0AAD7Y0L2_9FUNG</name>